<accession>A0A4R8WCR5</accession>
<keyword evidence="1" id="KW-1133">Transmembrane helix</keyword>
<evidence type="ECO:0000313" key="2">
    <source>
        <dbReference type="EMBL" id="TFC07076.1"/>
    </source>
</evidence>
<name>A0A4R8WCR5_9MICO</name>
<feature type="transmembrane region" description="Helical" evidence="1">
    <location>
        <begin position="134"/>
        <end position="159"/>
    </location>
</feature>
<comment type="caution">
    <text evidence="2">The sequence shown here is derived from an EMBL/GenBank/DDBJ whole genome shotgun (WGS) entry which is preliminary data.</text>
</comment>
<reference evidence="2 3" key="1">
    <citation type="submission" date="2019-03" db="EMBL/GenBank/DDBJ databases">
        <title>Genomics of glacier-inhabiting Cryobacterium strains.</title>
        <authorList>
            <person name="Liu Q."/>
            <person name="Xin Y.-H."/>
        </authorList>
    </citation>
    <scope>NUCLEOTIDE SEQUENCE [LARGE SCALE GENOMIC DNA]</scope>
    <source>
        <strain evidence="2 3">RHLS22-1</strain>
    </source>
</reference>
<dbReference type="Proteomes" id="UP000297907">
    <property type="component" value="Unassembled WGS sequence"/>
</dbReference>
<dbReference type="OrthoDB" id="5110184at2"/>
<evidence type="ECO:0000313" key="3">
    <source>
        <dbReference type="Proteomes" id="UP000297907"/>
    </source>
</evidence>
<keyword evidence="1" id="KW-0812">Transmembrane</keyword>
<feature type="transmembrane region" description="Helical" evidence="1">
    <location>
        <begin position="9"/>
        <end position="28"/>
    </location>
</feature>
<dbReference type="AlphaFoldDB" id="A0A4R8WCR5"/>
<dbReference type="RefSeq" id="WP_134452160.1">
    <property type="nucleotide sequence ID" value="NZ_SOFL01000002.1"/>
</dbReference>
<gene>
    <name evidence="2" type="ORF">E3O42_01510</name>
</gene>
<protein>
    <submittedName>
        <fullName evidence="2">Uncharacterized protein</fullName>
    </submittedName>
</protein>
<organism evidence="2 3">
    <name type="scientific">Cryobacterium adonitolivorans</name>
    <dbReference type="NCBI Taxonomy" id="1259189"/>
    <lineage>
        <taxon>Bacteria</taxon>
        <taxon>Bacillati</taxon>
        <taxon>Actinomycetota</taxon>
        <taxon>Actinomycetes</taxon>
        <taxon>Micrococcales</taxon>
        <taxon>Microbacteriaceae</taxon>
        <taxon>Cryobacterium</taxon>
    </lineage>
</organism>
<feature type="transmembrane region" description="Helical" evidence="1">
    <location>
        <begin position="93"/>
        <end position="114"/>
    </location>
</feature>
<sequence length="177" mass="18937">MPANLSARALLWIGVGTIAFSVLCQLAWDVVWRVAGLGPANLLESWWYPLYVFVPTVLVPLGSMIVAASFVARALERGTESDSAPERPRTISAAWLFWTGLTLTVLGLVVSAYLQDWLTDLNAAGRTSLALDALNLVVIPLRMIILPLGLALLPAAVLVKKIESRSRAGVAALPHAG</sequence>
<evidence type="ECO:0000256" key="1">
    <source>
        <dbReference type="SAM" id="Phobius"/>
    </source>
</evidence>
<proteinExistence type="predicted"/>
<keyword evidence="1" id="KW-0472">Membrane</keyword>
<keyword evidence="3" id="KW-1185">Reference proteome</keyword>
<dbReference type="EMBL" id="SOFL01000002">
    <property type="protein sequence ID" value="TFC07076.1"/>
    <property type="molecule type" value="Genomic_DNA"/>
</dbReference>
<feature type="transmembrane region" description="Helical" evidence="1">
    <location>
        <begin position="48"/>
        <end position="72"/>
    </location>
</feature>